<evidence type="ECO:0000256" key="6">
    <source>
        <dbReference type="ARBA" id="ARBA00022989"/>
    </source>
</evidence>
<dbReference type="Pfam" id="PF02109">
    <property type="entry name" value="DAD"/>
    <property type="match status" value="1"/>
</dbReference>
<evidence type="ECO:0000256" key="1">
    <source>
        <dbReference type="ARBA" id="ARBA00004477"/>
    </source>
</evidence>
<comment type="subunit">
    <text evidence="8">Component of the oligosaccharyltransferase (OST) complex.</text>
</comment>
<keyword evidence="5 8" id="KW-0256">Endoplasmic reticulum</keyword>
<dbReference type="AlphaFoldDB" id="A0A6U4MZF2"/>
<comment type="subcellular location">
    <subcellularLocation>
        <location evidence="1 8">Endoplasmic reticulum membrane</location>
        <topology evidence="1 8">Multi-pass membrane protein</topology>
    </subcellularLocation>
</comment>
<dbReference type="GO" id="GO:0008250">
    <property type="term" value="C:oligosaccharyltransferase complex"/>
    <property type="evidence" value="ECO:0007669"/>
    <property type="project" value="InterPro"/>
</dbReference>
<dbReference type="EMBL" id="HBFX01006570">
    <property type="protein sequence ID" value="CAD8949496.1"/>
    <property type="molecule type" value="Transcribed_RNA"/>
</dbReference>
<name>A0A6U4MZF2_HEMAN</name>
<evidence type="ECO:0000256" key="5">
    <source>
        <dbReference type="ARBA" id="ARBA00022824"/>
    </source>
</evidence>
<comment type="function">
    <text evidence="8">Subunit of the oligosaccharyl transferase (OST) complex that catalyzes the initial transfer of a defined glycan (Glc(3)Man(9)GlcNAc(2) in eukaryotes) from the lipid carrier dolichol-pyrophosphate to an asparagine residue within an Asn-X-Ser/Thr consensus motif in nascent polypeptide chains, the first step in protein N-glycosylation. N-glycosylation occurs cotranslationally and the complex associates with the Sec61 complex at the channel-forming translocon complex that mediates protein translocation across the endoplasmic reticulum (ER). All subunits are required for a maximal enzyme activity.</text>
</comment>
<protein>
    <recommendedName>
        <fullName evidence="8">Dolichyl-diphosphooligosaccharide--protein glycosyltransferase subunit OST2</fullName>
        <shortName evidence="8">Oligosaccharyl transferase subunit OST2</shortName>
    </recommendedName>
</protein>
<proteinExistence type="inferred from homology"/>
<reference evidence="10" key="1">
    <citation type="submission" date="2021-01" db="EMBL/GenBank/DDBJ databases">
        <authorList>
            <person name="Corre E."/>
            <person name="Pelletier E."/>
            <person name="Niang G."/>
            <person name="Scheremetjew M."/>
            <person name="Finn R."/>
            <person name="Kale V."/>
            <person name="Holt S."/>
            <person name="Cochrane G."/>
            <person name="Meng A."/>
            <person name="Brown T."/>
            <person name="Cohen L."/>
        </authorList>
    </citation>
    <scope>NUCLEOTIDE SEQUENCE</scope>
    <source>
        <strain evidence="9">CCMP441</strain>
        <strain evidence="10">CCMP644</strain>
    </source>
</reference>
<dbReference type="UniPathway" id="UPA00378"/>
<comment type="similarity">
    <text evidence="3 8">Belongs to the DAD/OST2 family.</text>
</comment>
<accession>A0A6U4MZF2</accession>
<evidence type="ECO:0000313" key="10">
    <source>
        <dbReference type="EMBL" id="CAD8949496.1"/>
    </source>
</evidence>
<dbReference type="PANTHER" id="PTHR10705:SF0">
    <property type="entry name" value="DOLICHYL-DIPHOSPHOOLIGOSACCHARIDE--PROTEIN GLYCOSYLTRANSFERASE SUBUNIT DAD1"/>
    <property type="match status" value="1"/>
</dbReference>
<sequence length="118" mass="12542">MGDDLAGLSRVVWGSYVANTPHNLKVIDCFLAYFAMMAAVQTVYCLVGGGYPFNSYLAGMMSCVGMFVATASLRVQINPANKADLTAGGGSVPSKGRAFLDWLLCCLLIHLGVFCFMG</sequence>
<dbReference type="InterPro" id="IPR003038">
    <property type="entry name" value="DAD/Ost2"/>
</dbReference>
<dbReference type="GO" id="GO:0006487">
    <property type="term" value="P:protein N-linked glycosylation"/>
    <property type="evidence" value="ECO:0007669"/>
    <property type="project" value="TreeGrafter"/>
</dbReference>
<feature type="transmembrane region" description="Helical" evidence="8">
    <location>
        <begin position="97"/>
        <end position="117"/>
    </location>
</feature>
<evidence type="ECO:0000313" key="9">
    <source>
        <dbReference type="EMBL" id="CAD8741342.1"/>
    </source>
</evidence>
<comment type="pathway">
    <text evidence="2 8">Protein modification; protein glycosylation.</text>
</comment>
<feature type="transmembrane region" description="Helical" evidence="8">
    <location>
        <begin position="30"/>
        <end position="49"/>
    </location>
</feature>
<keyword evidence="4 8" id="KW-0812">Transmembrane</keyword>
<dbReference type="EMBL" id="HBFK01013055">
    <property type="protein sequence ID" value="CAD8741342.1"/>
    <property type="molecule type" value="Transcribed_RNA"/>
</dbReference>
<dbReference type="PANTHER" id="PTHR10705">
    <property type="entry name" value="DOLICHYL-DIPHOSPHOOLIGOSACCHARIDE--PROTEIN GLYCOSYLTRANSFERASE SUBUNIT DAD1"/>
    <property type="match status" value="1"/>
</dbReference>
<organism evidence="10">
    <name type="scientific">Hemiselmis andersenii</name>
    <name type="common">Cryptophyte alga</name>
    <dbReference type="NCBI Taxonomy" id="464988"/>
    <lineage>
        <taxon>Eukaryota</taxon>
        <taxon>Cryptophyceae</taxon>
        <taxon>Cryptomonadales</taxon>
        <taxon>Hemiselmidaceae</taxon>
        <taxon>Hemiselmis</taxon>
    </lineage>
</organism>
<evidence type="ECO:0000256" key="8">
    <source>
        <dbReference type="RuleBase" id="RU361136"/>
    </source>
</evidence>
<feature type="transmembrane region" description="Helical" evidence="8">
    <location>
        <begin position="56"/>
        <end position="77"/>
    </location>
</feature>
<evidence type="ECO:0000256" key="3">
    <source>
        <dbReference type="ARBA" id="ARBA00009386"/>
    </source>
</evidence>
<evidence type="ECO:0000256" key="4">
    <source>
        <dbReference type="ARBA" id="ARBA00022692"/>
    </source>
</evidence>
<gene>
    <name evidence="10" type="ORF">HAND00432_LOCUS4014</name>
    <name evidence="9" type="ORF">HAND1043_LOCUS7834</name>
</gene>
<keyword evidence="7 8" id="KW-0472">Membrane</keyword>
<keyword evidence="6 8" id="KW-1133">Transmembrane helix</keyword>
<evidence type="ECO:0000256" key="7">
    <source>
        <dbReference type="ARBA" id="ARBA00023136"/>
    </source>
</evidence>
<evidence type="ECO:0000256" key="2">
    <source>
        <dbReference type="ARBA" id="ARBA00004922"/>
    </source>
</evidence>